<dbReference type="STRING" id="1189325.SAMN04488119_10793"/>
<evidence type="ECO:0000256" key="1">
    <source>
        <dbReference type="SAM" id="Phobius"/>
    </source>
</evidence>
<dbReference type="EMBL" id="FRDL01000007">
    <property type="protein sequence ID" value="SHN71108.1"/>
    <property type="molecule type" value="Genomic_DNA"/>
</dbReference>
<reference evidence="2 3" key="1">
    <citation type="submission" date="2016-12" db="EMBL/GenBank/DDBJ databases">
        <authorList>
            <person name="Song W.-J."/>
            <person name="Kurnit D.M."/>
        </authorList>
    </citation>
    <scope>NUCLEOTIDE SEQUENCE [LARGE SCALE GENOMIC DNA]</scope>
    <source>
        <strain evidence="2 3">CGMCC 1.10808</strain>
    </source>
</reference>
<dbReference type="AlphaFoldDB" id="A0A1M7TKD7"/>
<sequence>MMIVDCVARKTPRRFVACEKGAVTVDWVVLTAMVVVAFIFAVGPVWLGFADIVDASASEVSAYGVSLFGD</sequence>
<accession>A0A1M7TKD7</accession>
<keyword evidence="1" id="KW-0472">Membrane</keyword>
<evidence type="ECO:0000313" key="2">
    <source>
        <dbReference type="EMBL" id="SHN71108.1"/>
    </source>
</evidence>
<keyword evidence="1" id="KW-0812">Transmembrane</keyword>
<evidence type="ECO:0008006" key="4">
    <source>
        <dbReference type="Google" id="ProtNLM"/>
    </source>
</evidence>
<evidence type="ECO:0000313" key="3">
    <source>
        <dbReference type="Proteomes" id="UP000184066"/>
    </source>
</evidence>
<gene>
    <name evidence="2" type="ORF">SAMN05216200_10792</name>
</gene>
<protein>
    <recommendedName>
        <fullName evidence="4">Flp pilus assembly protein, pilin Flp</fullName>
    </recommendedName>
</protein>
<name>A0A1M7TKD7_9RHOB</name>
<keyword evidence="1" id="KW-1133">Transmembrane helix</keyword>
<proteinExistence type="predicted"/>
<dbReference type="Proteomes" id="UP000184066">
    <property type="component" value="Unassembled WGS sequence"/>
</dbReference>
<keyword evidence="3" id="KW-1185">Reference proteome</keyword>
<organism evidence="2 3">
    <name type="scientific">Oceanicella actignis</name>
    <dbReference type="NCBI Taxonomy" id="1189325"/>
    <lineage>
        <taxon>Bacteria</taxon>
        <taxon>Pseudomonadati</taxon>
        <taxon>Pseudomonadota</taxon>
        <taxon>Alphaproteobacteria</taxon>
        <taxon>Rhodobacterales</taxon>
        <taxon>Paracoccaceae</taxon>
        <taxon>Oceanicella</taxon>
    </lineage>
</organism>
<dbReference type="OrthoDB" id="5525128at2"/>
<dbReference type="RefSeq" id="WP_072747719.1">
    <property type="nucleotide sequence ID" value="NZ_FOHL01000007.1"/>
</dbReference>
<feature type="transmembrane region" description="Helical" evidence="1">
    <location>
        <begin position="21"/>
        <end position="47"/>
    </location>
</feature>